<keyword evidence="7" id="KW-1185">Reference proteome</keyword>
<protein>
    <submittedName>
        <fullName evidence="6">Uncharacterized protein</fullName>
    </submittedName>
</protein>
<dbReference type="GeneID" id="19177991"/>
<dbReference type="RefSeq" id="XP_007755606.1">
    <property type="nucleotide sequence ID" value="XM_007757416.1"/>
</dbReference>
<sequence length="332" mass="37542">MAILDTFIPHLVHLAARQADDDNANNTNQPGNKSPEQFASQGRYNYPPSFAAAVIFLIFFSAVLLANVAQFFWHRAWFWWVMIFAVSLEFVGYLTRAMSIHNLDSRGLFIIQTVVILVAPAVMAAACYMAFGRIVLWVVPPRFQTARHLWVPARRITPIFVGSDVFSFFVQVIGGAMVAAANDRDSADRGKNIVMIGLALQLAAFGFFVVASFRLNVLLRRGMRDVSLPKERNWELFLSVINVANLLILIRTILRFVEFALGTTNYLIDHEWFFYAFDSALMLLVAALFVVVHPGHYLPYLGIRRREMQFSKNADAGPFARLAKGRMNVELM</sequence>
<dbReference type="HOGENOM" id="CLU_033465_3_2_1"/>
<dbReference type="STRING" id="1182544.W9W4E9"/>
<feature type="transmembrane region" description="Helical" evidence="5">
    <location>
        <begin position="236"/>
        <end position="254"/>
    </location>
</feature>
<evidence type="ECO:0000256" key="4">
    <source>
        <dbReference type="ARBA" id="ARBA00023136"/>
    </source>
</evidence>
<feature type="transmembrane region" description="Helical" evidence="5">
    <location>
        <begin position="274"/>
        <end position="298"/>
    </location>
</feature>
<evidence type="ECO:0000256" key="1">
    <source>
        <dbReference type="ARBA" id="ARBA00004141"/>
    </source>
</evidence>
<reference evidence="6 7" key="1">
    <citation type="submission" date="2013-03" db="EMBL/GenBank/DDBJ databases">
        <title>The Genome Sequence of Cladophialophora yegresii CBS 114405.</title>
        <authorList>
            <consortium name="The Broad Institute Genomics Platform"/>
            <person name="Cuomo C."/>
            <person name="de Hoog S."/>
            <person name="Gorbushina A."/>
            <person name="Walker B."/>
            <person name="Young S.K."/>
            <person name="Zeng Q."/>
            <person name="Gargeya S."/>
            <person name="Fitzgerald M."/>
            <person name="Haas B."/>
            <person name="Abouelleil A."/>
            <person name="Allen A.W."/>
            <person name="Alvarado L."/>
            <person name="Arachchi H.M."/>
            <person name="Berlin A.M."/>
            <person name="Chapman S.B."/>
            <person name="Gainer-Dewar J."/>
            <person name="Goldberg J."/>
            <person name="Griggs A."/>
            <person name="Gujja S."/>
            <person name="Hansen M."/>
            <person name="Howarth C."/>
            <person name="Imamovic A."/>
            <person name="Ireland A."/>
            <person name="Larimer J."/>
            <person name="McCowan C."/>
            <person name="Murphy C."/>
            <person name="Pearson M."/>
            <person name="Poon T.W."/>
            <person name="Priest M."/>
            <person name="Roberts A."/>
            <person name="Saif S."/>
            <person name="Shea T."/>
            <person name="Sisk P."/>
            <person name="Sykes S."/>
            <person name="Wortman J."/>
            <person name="Nusbaum C."/>
            <person name="Birren B."/>
        </authorList>
    </citation>
    <scope>NUCLEOTIDE SEQUENCE [LARGE SCALE GENOMIC DNA]</scope>
    <source>
        <strain evidence="6 7">CBS 114405</strain>
    </source>
</reference>
<dbReference type="Proteomes" id="UP000019473">
    <property type="component" value="Unassembled WGS sequence"/>
</dbReference>
<evidence type="ECO:0000256" key="2">
    <source>
        <dbReference type="ARBA" id="ARBA00022692"/>
    </source>
</evidence>
<dbReference type="InterPro" id="IPR007568">
    <property type="entry name" value="RTA1"/>
</dbReference>
<gene>
    <name evidence="6" type="ORF">A1O7_03396</name>
</gene>
<keyword evidence="3 5" id="KW-1133">Transmembrane helix</keyword>
<organism evidence="6 7">
    <name type="scientific">Cladophialophora yegresii CBS 114405</name>
    <dbReference type="NCBI Taxonomy" id="1182544"/>
    <lineage>
        <taxon>Eukaryota</taxon>
        <taxon>Fungi</taxon>
        <taxon>Dikarya</taxon>
        <taxon>Ascomycota</taxon>
        <taxon>Pezizomycotina</taxon>
        <taxon>Eurotiomycetes</taxon>
        <taxon>Chaetothyriomycetidae</taxon>
        <taxon>Chaetothyriales</taxon>
        <taxon>Herpotrichiellaceae</taxon>
        <taxon>Cladophialophora</taxon>
    </lineage>
</organism>
<proteinExistence type="predicted"/>
<evidence type="ECO:0000256" key="5">
    <source>
        <dbReference type="SAM" id="Phobius"/>
    </source>
</evidence>
<feature type="transmembrane region" description="Helical" evidence="5">
    <location>
        <begin position="76"/>
        <end position="95"/>
    </location>
</feature>
<dbReference type="Pfam" id="PF04479">
    <property type="entry name" value="RTA1"/>
    <property type="match status" value="1"/>
</dbReference>
<evidence type="ECO:0000313" key="6">
    <source>
        <dbReference type="EMBL" id="EXJ62952.1"/>
    </source>
</evidence>
<dbReference type="OrthoDB" id="3358017at2759"/>
<dbReference type="VEuPathDB" id="FungiDB:A1O7_03396"/>
<dbReference type="AlphaFoldDB" id="W9W4E9"/>
<keyword evidence="2 5" id="KW-0812">Transmembrane</keyword>
<keyword evidence="4 5" id="KW-0472">Membrane</keyword>
<dbReference type="PANTHER" id="PTHR31465:SF28">
    <property type="entry name" value="DOMAIN PROTEIN, PUTATIVE-RELATED"/>
    <property type="match status" value="1"/>
</dbReference>
<comment type="caution">
    <text evidence="6">The sequence shown here is derived from an EMBL/GenBank/DDBJ whole genome shotgun (WGS) entry which is preliminary data.</text>
</comment>
<feature type="transmembrane region" description="Helical" evidence="5">
    <location>
        <begin position="193"/>
        <end position="215"/>
    </location>
</feature>
<feature type="transmembrane region" description="Helical" evidence="5">
    <location>
        <begin position="107"/>
        <end position="139"/>
    </location>
</feature>
<name>W9W4E9_9EURO</name>
<evidence type="ECO:0000313" key="7">
    <source>
        <dbReference type="Proteomes" id="UP000019473"/>
    </source>
</evidence>
<dbReference type="eggNOG" id="ENOG502QURG">
    <property type="taxonomic scope" value="Eukaryota"/>
</dbReference>
<comment type="subcellular location">
    <subcellularLocation>
        <location evidence="1">Membrane</location>
        <topology evidence="1">Multi-pass membrane protein</topology>
    </subcellularLocation>
</comment>
<feature type="transmembrane region" description="Helical" evidence="5">
    <location>
        <begin position="50"/>
        <end position="69"/>
    </location>
</feature>
<feature type="transmembrane region" description="Helical" evidence="5">
    <location>
        <begin position="159"/>
        <end position="181"/>
    </location>
</feature>
<dbReference type="GO" id="GO:0016020">
    <property type="term" value="C:membrane"/>
    <property type="evidence" value="ECO:0007669"/>
    <property type="project" value="UniProtKB-SubCell"/>
</dbReference>
<accession>W9W4E9</accession>
<dbReference type="EMBL" id="AMGW01000002">
    <property type="protein sequence ID" value="EXJ62952.1"/>
    <property type="molecule type" value="Genomic_DNA"/>
</dbReference>
<dbReference type="PANTHER" id="PTHR31465">
    <property type="entry name" value="PROTEIN RTA1-RELATED"/>
    <property type="match status" value="1"/>
</dbReference>
<evidence type="ECO:0000256" key="3">
    <source>
        <dbReference type="ARBA" id="ARBA00022989"/>
    </source>
</evidence>